<accession>A0A1M6U4B7</accession>
<keyword evidence="10" id="KW-0671">Queuosine biosynthesis</keyword>
<dbReference type="EMBL" id="FRAF01000018">
    <property type="protein sequence ID" value="SHK64027.1"/>
    <property type="molecule type" value="Genomic_DNA"/>
</dbReference>
<evidence type="ECO:0000256" key="2">
    <source>
        <dbReference type="ARBA" id="ARBA00022598"/>
    </source>
</evidence>
<dbReference type="InterPro" id="IPR018317">
    <property type="entry name" value="QueC"/>
</dbReference>
<dbReference type="GO" id="GO:0008616">
    <property type="term" value="P:tRNA queuosine(34) biosynthetic process"/>
    <property type="evidence" value="ECO:0007669"/>
    <property type="project" value="UniProtKB-UniRule"/>
</dbReference>
<dbReference type="EC" id="6.3.4.20" evidence="8 10"/>
<feature type="binding site" evidence="10">
    <location>
        <position position="200"/>
    </location>
    <ligand>
        <name>Zn(2+)</name>
        <dbReference type="ChEBI" id="CHEBI:29105"/>
    </ligand>
</feature>
<evidence type="ECO:0000256" key="3">
    <source>
        <dbReference type="ARBA" id="ARBA00022723"/>
    </source>
</evidence>
<feature type="binding site" evidence="10">
    <location>
        <position position="206"/>
    </location>
    <ligand>
        <name>Zn(2+)</name>
        <dbReference type="ChEBI" id="CHEBI:29105"/>
    </ligand>
</feature>
<comment type="cofactor">
    <cofactor evidence="10">
        <name>Zn(2+)</name>
        <dbReference type="ChEBI" id="CHEBI:29105"/>
    </cofactor>
    <text evidence="10">Binds 1 zinc ion per subunit.</text>
</comment>
<gene>
    <name evidence="10" type="primary">queC</name>
    <name evidence="11" type="ORF">SAMN05443507_11855</name>
</gene>
<reference evidence="12" key="1">
    <citation type="submission" date="2016-11" db="EMBL/GenBank/DDBJ databases">
        <authorList>
            <person name="Varghese N."/>
            <person name="Submissions S."/>
        </authorList>
    </citation>
    <scope>NUCLEOTIDE SEQUENCE [LARGE SCALE GENOMIC DNA]</scope>
    <source>
        <strain evidence="12">USBA-503</strain>
    </source>
</reference>
<evidence type="ECO:0000256" key="1">
    <source>
        <dbReference type="ARBA" id="ARBA00005061"/>
    </source>
</evidence>
<keyword evidence="5 10" id="KW-0862">Zinc</keyword>
<dbReference type="HAMAP" id="MF_01633">
    <property type="entry name" value="QueC"/>
    <property type="match status" value="1"/>
</dbReference>
<evidence type="ECO:0000313" key="11">
    <source>
        <dbReference type="EMBL" id="SHK64027.1"/>
    </source>
</evidence>
<evidence type="ECO:0000256" key="7">
    <source>
        <dbReference type="ARBA" id="ARBA00037993"/>
    </source>
</evidence>
<dbReference type="Pfam" id="PF06508">
    <property type="entry name" value="QueC"/>
    <property type="match status" value="1"/>
</dbReference>
<comment type="similarity">
    <text evidence="7 10">Belongs to the QueC family.</text>
</comment>
<keyword evidence="6 10" id="KW-0067">ATP-binding</keyword>
<feature type="binding site" evidence="10">
    <location>
        <begin position="10"/>
        <end position="20"/>
    </location>
    <ligand>
        <name>ATP</name>
        <dbReference type="ChEBI" id="CHEBI:30616"/>
    </ligand>
</feature>
<evidence type="ECO:0000256" key="8">
    <source>
        <dbReference type="ARBA" id="ARBA00039149"/>
    </source>
</evidence>
<keyword evidence="4 10" id="KW-0547">Nucleotide-binding</keyword>
<dbReference type="Proteomes" id="UP000184016">
    <property type="component" value="Unassembled WGS sequence"/>
</dbReference>
<evidence type="ECO:0000256" key="6">
    <source>
        <dbReference type="ARBA" id="ARBA00022840"/>
    </source>
</evidence>
<dbReference type="GO" id="GO:0008270">
    <property type="term" value="F:zinc ion binding"/>
    <property type="evidence" value="ECO:0007669"/>
    <property type="project" value="UniProtKB-UniRule"/>
</dbReference>
<evidence type="ECO:0000256" key="4">
    <source>
        <dbReference type="ARBA" id="ARBA00022741"/>
    </source>
</evidence>
<evidence type="ECO:0000256" key="10">
    <source>
        <dbReference type="HAMAP-Rule" id="MF_01633"/>
    </source>
</evidence>
<keyword evidence="2 10" id="KW-0436">Ligase</keyword>
<feature type="binding site" evidence="10">
    <location>
        <position position="203"/>
    </location>
    <ligand>
        <name>Zn(2+)</name>
        <dbReference type="ChEBI" id="CHEBI:29105"/>
    </ligand>
</feature>
<dbReference type="UniPathway" id="UPA00391"/>
<sequence>MLNRKAVVVLSGGLDSTTCLGIAADEGYSLYTLTFDYGQRHARELRAAEQVADYYQVADRRIVKLDFLRKIGKSALTDFHLSVPKNVHDGEDIPITYVPGRNLLFLSLAASFAEAIEAQAIYIGVNALDYSGYPDCRPQFIQAVQKVLDVGTKTAVEGAPISLQTPLLHLTKAEIIRWGHRLGVPYQLTTSCYEGAEEACGECDSCRLRLRGFKEAGLVDPIPYRSL</sequence>
<dbReference type="CDD" id="cd01995">
    <property type="entry name" value="QueC-like"/>
    <property type="match status" value="1"/>
</dbReference>
<comment type="catalytic activity">
    <reaction evidence="9 10">
        <text>7-carboxy-7-carbaguanine + NH4(+) + 2 ATP = 7-cyano-7-carbaguanine + 2 AMP + 2 diphosphate + 2 H(+)</text>
        <dbReference type="Rhea" id="RHEA:27982"/>
        <dbReference type="ChEBI" id="CHEBI:15378"/>
        <dbReference type="ChEBI" id="CHEBI:28938"/>
        <dbReference type="ChEBI" id="CHEBI:30616"/>
        <dbReference type="ChEBI" id="CHEBI:33019"/>
        <dbReference type="ChEBI" id="CHEBI:45075"/>
        <dbReference type="ChEBI" id="CHEBI:61036"/>
        <dbReference type="ChEBI" id="CHEBI:456215"/>
        <dbReference type="EC" id="6.3.4.20"/>
    </reaction>
</comment>
<feature type="binding site" evidence="10">
    <location>
        <position position="192"/>
    </location>
    <ligand>
        <name>Zn(2+)</name>
        <dbReference type="ChEBI" id="CHEBI:29105"/>
    </ligand>
</feature>
<keyword evidence="12" id="KW-1185">Reference proteome</keyword>
<name>A0A1M6U4B7_9BACL</name>
<dbReference type="NCBIfam" id="TIGR00364">
    <property type="entry name" value="7-cyano-7-deazaguanine synthase QueC"/>
    <property type="match status" value="1"/>
</dbReference>
<evidence type="ECO:0000256" key="5">
    <source>
        <dbReference type="ARBA" id="ARBA00022833"/>
    </source>
</evidence>
<proteinExistence type="inferred from homology"/>
<dbReference type="InterPro" id="IPR014729">
    <property type="entry name" value="Rossmann-like_a/b/a_fold"/>
</dbReference>
<dbReference type="PANTHER" id="PTHR42914">
    <property type="entry name" value="7-CYANO-7-DEAZAGUANINE SYNTHASE"/>
    <property type="match status" value="1"/>
</dbReference>
<dbReference type="Gene3D" id="3.40.50.620">
    <property type="entry name" value="HUPs"/>
    <property type="match status" value="1"/>
</dbReference>
<dbReference type="PIRSF" id="PIRSF006293">
    <property type="entry name" value="ExsB"/>
    <property type="match status" value="1"/>
</dbReference>
<organism evidence="11 12">
    <name type="scientific">Alicyclobacillus tolerans</name>
    <dbReference type="NCBI Taxonomy" id="90970"/>
    <lineage>
        <taxon>Bacteria</taxon>
        <taxon>Bacillati</taxon>
        <taxon>Bacillota</taxon>
        <taxon>Bacilli</taxon>
        <taxon>Bacillales</taxon>
        <taxon>Alicyclobacillaceae</taxon>
        <taxon>Alicyclobacillus</taxon>
    </lineage>
</organism>
<dbReference type="AlphaFoldDB" id="A0A1M6U4B7"/>
<dbReference type="OrthoDB" id="9789567at2"/>
<dbReference type="STRING" id="1830138.SAMN05443507_11855"/>
<dbReference type="PANTHER" id="PTHR42914:SF1">
    <property type="entry name" value="7-CYANO-7-DEAZAGUANINE SYNTHASE"/>
    <property type="match status" value="1"/>
</dbReference>
<dbReference type="SUPFAM" id="SSF52402">
    <property type="entry name" value="Adenine nucleotide alpha hydrolases-like"/>
    <property type="match status" value="1"/>
</dbReference>
<comment type="subunit">
    <text evidence="10">Homodimer.</text>
</comment>
<comment type="pathway">
    <text evidence="1 10">Purine metabolism; 7-cyano-7-deazaguanine biosynthesis.</text>
</comment>
<evidence type="ECO:0000313" key="12">
    <source>
        <dbReference type="Proteomes" id="UP000184016"/>
    </source>
</evidence>
<evidence type="ECO:0000256" key="9">
    <source>
        <dbReference type="ARBA" id="ARBA00047890"/>
    </source>
</evidence>
<keyword evidence="3 10" id="KW-0479">Metal-binding</keyword>
<dbReference type="GO" id="GO:0016879">
    <property type="term" value="F:ligase activity, forming carbon-nitrogen bonds"/>
    <property type="evidence" value="ECO:0007669"/>
    <property type="project" value="UniProtKB-UniRule"/>
</dbReference>
<protein>
    <recommendedName>
        <fullName evidence="8 10">7-cyano-7-deazaguanine synthase</fullName>
        <ecNumber evidence="8 10">6.3.4.20</ecNumber>
    </recommendedName>
    <alternativeName>
        <fullName evidence="10">7-cyano-7-carbaguanine synthase</fullName>
    </alternativeName>
    <alternativeName>
        <fullName evidence="10">PreQ(0) synthase</fullName>
    </alternativeName>
    <alternativeName>
        <fullName evidence="10">Queuosine biosynthesis protein QueC</fullName>
    </alternativeName>
</protein>
<dbReference type="GO" id="GO:0005524">
    <property type="term" value="F:ATP binding"/>
    <property type="evidence" value="ECO:0007669"/>
    <property type="project" value="UniProtKB-UniRule"/>
</dbReference>
<dbReference type="RefSeq" id="WP_072874608.1">
    <property type="nucleotide sequence ID" value="NZ_FRAF01000018.1"/>
</dbReference>
<comment type="function">
    <text evidence="10">Catalyzes the ATP-dependent conversion of 7-carboxy-7-deazaguanine (CDG) to 7-cyano-7-deazaguanine (preQ(0)).</text>
</comment>